<dbReference type="EMBL" id="AGNK02001409">
    <property type="status" value="NOT_ANNOTATED_CDS"/>
    <property type="molecule type" value="Genomic_DNA"/>
</dbReference>
<dbReference type="AlphaFoldDB" id="K3ZG51"/>
<proteinExistence type="predicted"/>
<reference evidence="2" key="1">
    <citation type="journal article" date="2012" name="Nat. Biotechnol.">
        <title>Reference genome sequence of the model plant Setaria.</title>
        <authorList>
            <person name="Bennetzen J.L."/>
            <person name="Schmutz J."/>
            <person name="Wang H."/>
            <person name="Percifield R."/>
            <person name="Hawkins J."/>
            <person name="Pontaroli A.C."/>
            <person name="Estep M."/>
            <person name="Feng L."/>
            <person name="Vaughn J.N."/>
            <person name="Grimwood J."/>
            <person name="Jenkins J."/>
            <person name="Barry K."/>
            <person name="Lindquist E."/>
            <person name="Hellsten U."/>
            <person name="Deshpande S."/>
            <person name="Wang X."/>
            <person name="Wu X."/>
            <person name="Mitros T."/>
            <person name="Triplett J."/>
            <person name="Yang X."/>
            <person name="Ye C.Y."/>
            <person name="Mauro-Herrera M."/>
            <person name="Wang L."/>
            <person name="Li P."/>
            <person name="Sharma M."/>
            <person name="Sharma R."/>
            <person name="Ronald P.C."/>
            <person name="Panaud O."/>
            <person name="Kellogg E.A."/>
            <person name="Brutnell T.P."/>
            <person name="Doust A.N."/>
            <person name="Tuskan G.A."/>
            <person name="Rokhsar D."/>
            <person name="Devos K.M."/>
        </authorList>
    </citation>
    <scope>NUCLEOTIDE SEQUENCE [LARGE SCALE GENOMIC DNA]</scope>
    <source>
        <strain evidence="2">cv. Yugu1</strain>
    </source>
</reference>
<evidence type="ECO:0000313" key="1">
    <source>
        <dbReference type="EnsemblPlants" id="KQL12924"/>
    </source>
</evidence>
<sequence length="69" mass="8071">MMDEFVRRHGEENDSRSPLTFQSFAACSRFEGFFLFFLLLVDLIRPTPCYNEEARSICYVLIAQCVRLA</sequence>
<dbReference type="HOGENOM" id="CLU_2780648_0_0_1"/>
<protein>
    <submittedName>
        <fullName evidence="1">Uncharacterized protein</fullName>
    </submittedName>
</protein>
<dbReference type="PROSITE" id="PS51257">
    <property type="entry name" value="PROKAR_LIPOPROTEIN"/>
    <property type="match status" value="1"/>
</dbReference>
<dbReference type="InParanoid" id="K3ZG51"/>
<evidence type="ECO:0000313" key="2">
    <source>
        <dbReference type="Proteomes" id="UP000004995"/>
    </source>
</evidence>
<name>K3ZG51_SETIT</name>
<organism evidence="1 2">
    <name type="scientific">Setaria italica</name>
    <name type="common">Foxtail millet</name>
    <name type="synonym">Panicum italicum</name>
    <dbReference type="NCBI Taxonomy" id="4555"/>
    <lineage>
        <taxon>Eukaryota</taxon>
        <taxon>Viridiplantae</taxon>
        <taxon>Streptophyta</taxon>
        <taxon>Embryophyta</taxon>
        <taxon>Tracheophyta</taxon>
        <taxon>Spermatophyta</taxon>
        <taxon>Magnoliopsida</taxon>
        <taxon>Liliopsida</taxon>
        <taxon>Poales</taxon>
        <taxon>Poaceae</taxon>
        <taxon>PACMAD clade</taxon>
        <taxon>Panicoideae</taxon>
        <taxon>Panicodae</taxon>
        <taxon>Paniceae</taxon>
        <taxon>Cenchrinae</taxon>
        <taxon>Setaria</taxon>
    </lineage>
</organism>
<keyword evidence="2" id="KW-1185">Reference proteome</keyword>
<dbReference type="Proteomes" id="UP000004995">
    <property type="component" value="Unassembled WGS sequence"/>
</dbReference>
<accession>K3ZG51</accession>
<dbReference type="Gramene" id="KQL12924">
    <property type="protein sequence ID" value="KQL12924"/>
    <property type="gene ID" value="SETIT_025553mg"/>
</dbReference>
<dbReference type="EnsemblPlants" id="KQL12924">
    <property type="protein sequence ID" value="KQL12924"/>
    <property type="gene ID" value="SETIT_025553mg"/>
</dbReference>
<reference evidence="1" key="2">
    <citation type="submission" date="2018-08" db="UniProtKB">
        <authorList>
            <consortium name="EnsemblPlants"/>
        </authorList>
    </citation>
    <scope>IDENTIFICATION</scope>
    <source>
        <strain evidence="1">Yugu1</strain>
    </source>
</reference>